<dbReference type="PANTHER" id="PTHR48021">
    <property type="match status" value="1"/>
</dbReference>
<accession>A0ABY9D835</accession>
<protein>
    <recommendedName>
        <fullName evidence="8">Major facilitator superfamily (MFS) profile domain-containing protein</fullName>
    </recommendedName>
</protein>
<feature type="transmembrane region" description="Helical" evidence="7">
    <location>
        <begin position="35"/>
        <end position="59"/>
    </location>
</feature>
<comment type="similarity">
    <text evidence="2">Belongs to the major facilitator superfamily. Sugar transporter (TC 2.A.1.1) family.</text>
</comment>
<dbReference type="EMBL" id="CP126661">
    <property type="protein sequence ID" value="WKA02957.1"/>
    <property type="molecule type" value="Genomic_DNA"/>
</dbReference>
<feature type="transmembrane region" description="Helical" evidence="7">
    <location>
        <begin position="79"/>
        <end position="97"/>
    </location>
</feature>
<dbReference type="PANTHER" id="PTHR48021:SF48">
    <property type="entry name" value="MAJOR FACILITATOR SUPERFAMILY (MFS) PROFILE DOMAIN-CONTAINING PROTEIN"/>
    <property type="match status" value="1"/>
</dbReference>
<keyword evidence="5 7" id="KW-1133">Transmembrane helix</keyword>
<dbReference type="Pfam" id="PF00083">
    <property type="entry name" value="Sugar_tr"/>
    <property type="match status" value="1"/>
</dbReference>
<dbReference type="Proteomes" id="UP001227230">
    <property type="component" value="Chromosome 14"/>
</dbReference>
<evidence type="ECO:0000256" key="7">
    <source>
        <dbReference type="SAM" id="Phobius"/>
    </source>
</evidence>
<keyword evidence="4 7" id="KW-0812">Transmembrane</keyword>
<keyword evidence="3" id="KW-0813">Transport</keyword>
<comment type="subcellular location">
    <subcellularLocation>
        <location evidence="1">Membrane</location>
        <topology evidence="1">Multi-pass membrane protein</topology>
    </subcellularLocation>
</comment>
<evidence type="ECO:0000256" key="2">
    <source>
        <dbReference type="ARBA" id="ARBA00010992"/>
    </source>
</evidence>
<name>A0ABY9D835_VITVI</name>
<proteinExistence type="inferred from homology"/>
<evidence type="ECO:0000256" key="4">
    <source>
        <dbReference type="ARBA" id="ARBA00022692"/>
    </source>
</evidence>
<dbReference type="InterPro" id="IPR050549">
    <property type="entry name" value="MFS_Trehalose_Transporter"/>
</dbReference>
<evidence type="ECO:0000313" key="9">
    <source>
        <dbReference type="EMBL" id="WKA02957.1"/>
    </source>
</evidence>
<organism evidence="9 10">
    <name type="scientific">Vitis vinifera</name>
    <name type="common">Grape</name>
    <dbReference type="NCBI Taxonomy" id="29760"/>
    <lineage>
        <taxon>Eukaryota</taxon>
        <taxon>Viridiplantae</taxon>
        <taxon>Streptophyta</taxon>
        <taxon>Embryophyta</taxon>
        <taxon>Tracheophyta</taxon>
        <taxon>Spermatophyta</taxon>
        <taxon>Magnoliopsida</taxon>
        <taxon>eudicotyledons</taxon>
        <taxon>Gunneridae</taxon>
        <taxon>Pentapetalae</taxon>
        <taxon>rosids</taxon>
        <taxon>Vitales</taxon>
        <taxon>Vitaceae</taxon>
        <taxon>Viteae</taxon>
        <taxon>Vitis</taxon>
    </lineage>
</organism>
<evidence type="ECO:0000259" key="8">
    <source>
        <dbReference type="PROSITE" id="PS50850"/>
    </source>
</evidence>
<dbReference type="InterPro" id="IPR005828">
    <property type="entry name" value="MFS_sugar_transport-like"/>
</dbReference>
<gene>
    <name evidence="9" type="ORF">VitviT2T_021103</name>
</gene>
<dbReference type="Gene3D" id="1.20.1250.20">
    <property type="entry name" value="MFS general substrate transporter like domains"/>
    <property type="match status" value="1"/>
</dbReference>
<keyword evidence="6 7" id="KW-0472">Membrane</keyword>
<dbReference type="SUPFAM" id="SSF103473">
    <property type="entry name" value="MFS general substrate transporter"/>
    <property type="match status" value="1"/>
</dbReference>
<dbReference type="PROSITE" id="PS50850">
    <property type="entry name" value="MFS"/>
    <property type="match status" value="1"/>
</dbReference>
<dbReference type="InterPro" id="IPR036259">
    <property type="entry name" value="MFS_trans_sf"/>
</dbReference>
<keyword evidence="10" id="KW-1185">Reference proteome</keyword>
<evidence type="ECO:0000313" key="10">
    <source>
        <dbReference type="Proteomes" id="UP001227230"/>
    </source>
</evidence>
<evidence type="ECO:0000256" key="1">
    <source>
        <dbReference type="ARBA" id="ARBA00004141"/>
    </source>
</evidence>
<feature type="domain" description="Major facilitator superfamily (MFS) profile" evidence="8">
    <location>
        <begin position="42"/>
        <end position="143"/>
    </location>
</feature>
<reference evidence="9 10" key="1">
    <citation type="journal article" date="2023" name="Hortic Res">
        <title>The complete reference genome for grapevine (Vitis vinifera L.) genetics and breeding.</title>
        <authorList>
            <person name="Shi X."/>
            <person name="Cao S."/>
            <person name="Wang X."/>
            <person name="Huang S."/>
            <person name="Wang Y."/>
            <person name="Liu Z."/>
            <person name="Liu W."/>
            <person name="Leng X."/>
            <person name="Peng Y."/>
            <person name="Wang N."/>
            <person name="Wang Y."/>
            <person name="Ma Z."/>
            <person name="Xu X."/>
            <person name="Zhang F."/>
            <person name="Xue H."/>
            <person name="Zhong H."/>
            <person name="Wang Y."/>
            <person name="Zhang K."/>
            <person name="Velt A."/>
            <person name="Avia K."/>
            <person name="Holtgrawe D."/>
            <person name="Grimplet J."/>
            <person name="Matus J.T."/>
            <person name="Ware D."/>
            <person name="Wu X."/>
            <person name="Wang H."/>
            <person name="Liu C."/>
            <person name="Fang Y."/>
            <person name="Rustenholz C."/>
            <person name="Cheng Z."/>
            <person name="Xiao H."/>
            <person name="Zhou Y."/>
        </authorList>
    </citation>
    <scope>NUCLEOTIDE SEQUENCE [LARGE SCALE GENOMIC DNA]</scope>
    <source>
        <strain evidence="10">cv. Pinot noir / PN40024</strain>
        <tissue evidence="9">Leaf</tissue>
    </source>
</reference>
<feature type="transmembrane region" description="Helical" evidence="7">
    <location>
        <begin position="109"/>
        <end position="133"/>
    </location>
</feature>
<evidence type="ECO:0000256" key="5">
    <source>
        <dbReference type="ARBA" id="ARBA00022989"/>
    </source>
</evidence>
<dbReference type="InterPro" id="IPR020846">
    <property type="entry name" value="MFS_dom"/>
</dbReference>
<evidence type="ECO:0000256" key="6">
    <source>
        <dbReference type="ARBA" id="ARBA00023136"/>
    </source>
</evidence>
<sequence>MERASMEEGLLVEEKTADKYGGIGGSDDGDSSSSITAAVVFSTAVAVCASFTYGCAAGYTSPAESGIIDDLTLSVAEYSFFGSILTIGGILGAAISGKITDLIGRRGTMWFSEIFCTMGWLAIAFAKVSIFFFHLHYFGNHCL</sequence>
<evidence type="ECO:0000256" key="3">
    <source>
        <dbReference type="ARBA" id="ARBA00022597"/>
    </source>
</evidence>
<keyword evidence="3" id="KW-0762">Sugar transport</keyword>